<evidence type="ECO:0000313" key="2">
    <source>
        <dbReference type="EMBL" id="KAK9666213.1"/>
    </source>
</evidence>
<dbReference type="PANTHER" id="PTHR37610">
    <property type="entry name" value="CCHC-TYPE DOMAIN-CONTAINING PROTEIN"/>
    <property type="match status" value="1"/>
</dbReference>
<keyword evidence="3" id="KW-1185">Reference proteome</keyword>
<dbReference type="Proteomes" id="UP001443914">
    <property type="component" value="Unassembled WGS sequence"/>
</dbReference>
<sequence length="154" mass="17368">MPENNQSQYSNPYNDPLFLSASDFPGAQIVSTTFNGKNYLSWSRGIVLALSSKNKQGFLDGTTAKPGASDQKFQQWCRSDNMIRCWILNSLDSGLKEGFMSAKSSKLLWSEIRERYGESNGPLLYQLKKELRNISQGDQNVAEFFTNLNVHVKS</sequence>
<dbReference type="Pfam" id="PF14244">
    <property type="entry name" value="Retrotran_gag_3"/>
    <property type="match status" value="1"/>
</dbReference>
<gene>
    <name evidence="2" type="ORF">RND81_14G168900</name>
</gene>
<evidence type="ECO:0000259" key="1">
    <source>
        <dbReference type="Pfam" id="PF14244"/>
    </source>
</evidence>
<proteinExistence type="predicted"/>
<protein>
    <recommendedName>
        <fullName evidence="1">Retrotransposon Copia-like N-terminal domain-containing protein</fullName>
    </recommendedName>
</protein>
<reference evidence="2" key="1">
    <citation type="submission" date="2024-03" db="EMBL/GenBank/DDBJ databases">
        <title>WGS assembly of Saponaria officinalis var. Norfolk2.</title>
        <authorList>
            <person name="Jenkins J."/>
            <person name="Shu S."/>
            <person name="Grimwood J."/>
            <person name="Barry K."/>
            <person name="Goodstein D."/>
            <person name="Schmutz J."/>
            <person name="Leebens-Mack J."/>
            <person name="Osbourn A."/>
        </authorList>
    </citation>
    <scope>NUCLEOTIDE SEQUENCE [LARGE SCALE GENOMIC DNA]</scope>
    <source>
        <strain evidence="2">JIC</strain>
    </source>
</reference>
<dbReference type="PANTHER" id="PTHR37610:SF40">
    <property type="entry name" value="OS01G0909600 PROTEIN"/>
    <property type="match status" value="1"/>
</dbReference>
<dbReference type="EMBL" id="JBDFQZ010000014">
    <property type="protein sequence ID" value="KAK9666213.1"/>
    <property type="molecule type" value="Genomic_DNA"/>
</dbReference>
<organism evidence="2 3">
    <name type="scientific">Saponaria officinalis</name>
    <name type="common">Common soapwort</name>
    <name type="synonym">Lychnis saponaria</name>
    <dbReference type="NCBI Taxonomy" id="3572"/>
    <lineage>
        <taxon>Eukaryota</taxon>
        <taxon>Viridiplantae</taxon>
        <taxon>Streptophyta</taxon>
        <taxon>Embryophyta</taxon>
        <taxon>Tracheophyta</taxon>
        <taxon>Spermatophyta</taxon>
        <taxon>Magnoliopsida</taxon>
        <taxon>eudicotyledons</taxon>
        <taxon>Gunneridae</taxon>
        <taxon>Pentapetalae</taxon>
        <taxon>Caryophyllales</taxon>
        <taxon>Caryophyllaceae</taxon>
        <taxon>Caryophylleae</taxon>
        <taxon>Saponaria</taxon>
    </lineage>
</organism>
<comment type="caution">
    <text evidence="2">The sequence shown here is derived from an EMBL/GenBank/DDBJ whole genome shotgun (WGS) entry which is preliminary data.</text>
</comment>
<dbReference type="AlphaFoldDB" id="A0AAW1GMV0"/>
<accession>A0AAW1GMV0</accession>
<dbReference type="InterPro" id="IPR029472">
    <property type="entry name" value="Copia-like_N"/>
</dbReference>
<feature type="domain" description="Retrotransposon Copia-like N-terminal" evidence="1">
    <location>
        <begin position="21"/>
        <end position="66"/>
    </location>
</feature>
<name>A0AAW1GMV0_SAPOF</name>
<evidence type="ECO:0000313" key="3">
    <source>
        <dbReference type="Proteomes" id="UP001443914"/>
    </source>
</evidence>